<dbReference type="PANTHER" id="PTHR43539">
    <property type="entry name" value="FLAVIN-BINDING MONOOXYGENASE-LIKE PROTEIN (AFU_ORTHOLOGUE AFUA_4G09220)"/>
    <property type="match status" value="1"/>
</dbReference>
<sequence>MTVLDEQRTSTDRNVAKEWLAAFERATTARDPQAAAALFLPDGHWRDILAFTWHLRTFSGTDQLVAAFAETVEDVAPSGFTLREFPAPRPVRRSGIDSIEALFDFRTAVGSGSGVLRVAPDEHGDPKAVTLLTALQELTGHEEISGERRPRGEAYSRNFGGRNWLDQRLAAREYTDREPAVLVVGGGQAGLGIAARLRHLGVDALVVDRMERIGDNWRKRYHSLALHNEIWVNHLPYLPFPDSWPVFVPKDKLANWFEAYVEAMEIDFWTSTEFVGADYDAEQGTWTATVRREGVERVLRPRHIVMATGVSGIPSIPQIPGIEDFAGDVLHSSGYREGSDYAGRTALVIGTGNSGHDVAQDLHSYGASVTMVQRSSTTVCAVEPTAQRVYSLYSEGLPTAECDLILASTPYPLMVRTYQLLAAEARRDDAELIAGLNAVGFRTDYGHDDTGFQMKYQRRGGGYYLNVGCSELIIESRIGLIQYADIDRLVPEGARMRDGSVVPADLIVLATGYRSQQELVRARFGDAVADTIGPIWDYDRYGELQNVWKRTAQPGLWFHAGSLAQNRIFSKFLALQIKACEVGLIEPVAPPVPQALVDAPSVV</sequence>
<dbReference type="RefSeq" id="WP_252440430.1">
    <property type="nucleotide sequence ID" value="NZ_JAGSOV010000039.1"/>
</dbReference>
<protein>
    <submittedName>
        <fullName evidence="2">NAD(P)-binding domain-containing protein</fullName>
    </submittedName>
</protein>
<accession>A0ABT1A263</accession>
<dbReference type="SUPFAM" id="SSF54427">
    <property type="entry name" value="NTF2-like"/>
    <property type="match status" value="1"/>
</dbReference>
<dbReference type="EMBL" id="JAGSOV010000039">
    <property type="protein sequence ID" value="MCO1657083.1"/>
    <property type="molecule type" value="Genomic_DNA"/>
</dbReference>
<evidence type="ECO:0000313" key="3">
    <source>
        <dbReference type="Proteomes" id="UP001165283"/>
    </source>
</evidence>
<evidence type="ECO:0000313" key="2">
    <source>
        <dbReference type="EMBL" id="MCO1657083.1"/>
    </source>
</evidence>
<dbReference type="PANTHER" id="PTHR43539:SF68">
    <property type="entry name" value="FLAVIN-BINDING MONOOXYGENASE-LIKE PROTEIN (AFU_ORTHOLOGUE AFUA_4G09220)"/>
    <property type="match status" value="1"/>
</dbReference>
<keyword evidence="3" id="KW-1185">Reference proteome</keyword>
<dbReference type="Gene3D" id="3.50.50.60">
    <property type="entry name" value="FAD/NAD(P)-binding domain"/>
    <property type="match status" value="1"/>
</dbReference>
<reference evidence="2" key="1">
    <citation type="submission" date="2021-04" db="EMBL/GenBank/DDBJ databases">
        <title>Pseudonocardia sp. nov., isolated from sandy soil of mangrove forest.</title>
        <authorList>
            <person name="Zan Z."/>
            <person name="Huang R."/>
            <person name="Liu W."/>
        </authorList>
    </citation>
    <scope>NUCLEOTIDE SEQUENCE</scope>
    <source>
        <strain evidence="2">S2-4</strain>
    </source>
</reference>
<dbReference type="Pfam" id="PF13738">
    <property type="entry name" value="Pyr_redox_3"/>
    <property type="match status" value="1"/>
</dbReference>
<keyword evidence="1" id="KW-0560">Oxidoreductase</keyword>
<evidence type="ECO:0000256" key="1">
    <source>
        <dbReference type="ARBA" id="ARBA00023002"/>
    </source>
</evidence>
<dbReference type="SUPFAM" id="SSF51905">
    <property type="entry name" value="FAD/NAD(P)-binding domain"/>
    <property type="match status" value="2"/>
</dbReference>
<dbReference type="InterPro" id="IPR050982">
    <property type="entry name" value="Auxin_biosynth/cation_transpt"/>
</dbReference>
<dbReference type="PRINTS" id="PR00411">
    <property type="entry name" value="PNDRDTASEI"/>
</dbReference>
<gene>
    <name evidence="2" type="ORF">KDL28_18645</name>
</gene>
<dbReference type="InterPro" id="IPR036188">
    <property type="entry name" value="FAD/NAD-bd_sf"/>
</dbReference>
<organism evidence="2 3">
    <name type="scientific">Pseudonocardia humida</name>
    <dbReference type="NCBI Taxonomy" id="2800819"/>
    <lineage>
        <taxon>Bacteria</taxon>
        <taxon>Bacillati</taxon>
        <taxon>Actinomycetota</taxon>
        <taxon>Actinomycetes</taxon>
        <taxon>Pseudonocardiales</taxon>
        <taxon>Pseudonocardiaceae</taxon>
        <taxon>Pseudonocardia</taxon>
    </lineage>
</organism>
<dbReference type="InterPro" id="IPR032710">
    <property type="entry name" value="NTF2-like_dom_sf"/>
</dbReference>
<comment type="caution">
    <text evidence="2">The sequence shown here is derived from an EMBL/GenBank/DDBJ whole genome shotgun (WGS) entry which is preliminary data.</text>
</comment>
<name>A0ABT1A263_9PSEU</name>
<dbReference type="Proteomes" id="UP001165283">
    <property type="component" value="Unassembled WGS sequence"/>
</dbReference>
<proteinExistence type="predicted"/>